<proteinExistence type="predicted"/>
<gene>
    <name evidence="2" type="ORF">GC101_07845</name>
</gene>
<keyword evidence="1" id="KW-0472">Membrane</keyword>
<comment type="caution">
    <text evidence="2">The sequence shown here is derived from an EMBL/GenBank/DDBJ whole genome shotgun (WGS) entry which is preliminary data.</text>
</comment>
<evidence type="ECO:0000313" key="3">
    <source>
        <dbReference type="Proteomes" id="UP000596857"/>
    </source>
</evidence>
<organism evidence="2 3">
    <name type="scientific">Paenibacillus phytohabitans</name>
    <dbReference type="NCBI Taxonomy" id="2654978"/>
    <lineage>
        <taxon>Bacteria</taxon>
        <taxon>Bacillati</taxon>
        <taxon>Bacillota</taxon>
        <taxon>Bacilli</taxon>
        <taxon>Bacillales</taxon>
        <taxon>Paenibacillaceae</taxon>
        <taxon>Paenibacillus</taxon>
    </lineage>
</organism>
<protein>
    <submittedName>
        <fullName evidence="2">Uncharacterized protein</fullName>
    </submittedName>
</protein>
<feature type="transmembrane region" description="Helical" evidence="1">
    <location>
        <begin position="49"/>
        <end position="71"/>
    </location>
</feature>
<dbReference type="Proteomes" id="UP000596857">
    <property type="component" value="Unassembled WGS sequence"/>
</dbReference>
<accession>A0ABX1YCT8</accession>
<keyword evidence="1" id="KW-1133">Transmembrane helix</keyword>
<evidence type="ECO:0000313" key="2">
    <source>
        <dbReference type="EMBL" id="NOU78795.1"/>
    </source>
</evidence>
<evidence type="ECO:0000256" key="1">
    <source>
        <dbReference type="SAM" id="Phobius"/>
    </source>
</evidence>
<keyword evidence="1" id="KW-0812">Transmembrane</keyword>
<reference evidence="2 3" key="1">
    <citation type="submission" date="2019-10" db="EMBL/GenBank/DDBJ databases">
        <title>Description of Paenibacillus terricola sp. nov.</title>
        <authorList>
            <person name="Carlier A."/>
            <person name="Qi S."/>
        </authorList>
    </citation>
    <scope>NUCLEOTIDE SEQUENCE [LARGE SCALE GENOMIC DNA]</scope>
    <source>
        <strain evidence="2 3">LMG 31459</strain>
    </source>
</reference>
<name>A0ABX1YCT8_9BACL</name>
<keyword evidence="3" id="KW-1185">Reference proteome</keyword>
<sequence length="199" mass="21986">MNLSRQRFICSQLQLFAAGSGSVIPLKQDFACLHANRFTEVMGVASSDKAVVALIGLAAAIFIVYRIYIWLQGSPRSFMKDRVPINTIIQPHPSIGLLEDAGYEVIGGKLKIPLSFQVNGAPMYSRLFIDYVASKDEEHFYLVILSRPRKGLEFTGSGLRDTLLPYLLIYPDCSGVLYVDTVNSAIHVIKLGKDDGESN</sequence>
<dbReference type="EMBL" id="WHOB01000020">
    <property type="protein sequence ID" value="NOU78795.1"/>
    <property type="molecule type" value="Genomic_DNA"/>
</dbReference>